<accession>A0AAP0HVR2</accession>
<name>A0AAP0HVR2_9MAGN</name>
<protein>
    <submittedName>
        <fullName evidence="1">Uncharacterized protein</fullName>
    </submittedName>
</protein>
<sequence>MGGGANRNIPGFDDEDEYYCWNCGDNNDHCKELCQWKDECPKCKGGFLYRKCLIIRGGLKSKYKRGYHFCSNDDCDIIE</sequence>
<evidence type="ECO:0000313" key="1">
    <source>
        <dbReference type="EMBL" id="KAK9103378.1"/>
    </source>
</evidence>
<proteinExistence type="predicted"/>
<reference evidence="1 2" key="1">
    <citation type="submission" date="2024-01" db="EMBL/GenBank/DDBJ databases">
        <title>Genome assemblies of Stephania.</title>
        <authorList>
            <person name="Yang L."/>
        </authorList>
    </citation>
    <scope>NUCLEOTIDE SEQUENCE [LARGE SCALE GENOMIC DNA]</scope>
    <source>
        <strain evidence="1">QJT</strain>
        <tissue evidence="1">Leaf</tissue>
    </source>
</reference>
<dbReference type="Proteomes" id="UP001417504">
    <property type="component" value="Unassembled WGS sequence"/>
</dbReference>
<keyword evidence="2" id="KW-1185">Reference proteome</keyword>
<gene>
    <name evidence="1" type="ORF">Sjap_020632</name>
</gene>
<dbReference type="AlphaFoldDB" id="A0AAP0HVR2"/>
<comment type="caution">
    <text evidence="1">The sequence shown here is derived from an EMBL/GenBank/DDBJ whole genome shotgun (WGS) entry which is preliminary data.</text>
</comment>
<organism evidence="1 2">
    <name type="scientific">Stephania japonica</name>
    <dbReference type="NCBI Taxonomy" id="461633"/>
    <lineage>
        <taxon>Eukaryota</taxon>
        <taxon>Viridiplantae</taxon>
        <taxon>Streptophyta</taxon>
        <taxon>Embryophyta</taxon>
        <taxon>Tracheophyta</taxon>
        <taxon>Spermatophyta</taxon>
        <taxon>Magnoliopsida</taxon>
        <taxon>Ranunculales</taxon>
        <taxon>Menispermaceae</taxon>
        <taxon>Menispermoideae</taxon>
        <taxon>Cissampelideae</taxon>
        <taxon>Stephania</taxon>
    </lineage>
</organism>
<dbReference type="EMBL" id="JBBNAE010000008">
    <property type="protein sequence ID" value="KAK9103378.1"/>
    <property type="molecule type" value="Genomic_DNA"/>
</dbReference>
<evidence type="ECO:0000313" key="2">
    <source>
        <dbReference type="Proteomes" id="UP001417504"/>
    </source>
</evidence>